<dbReference type="CDD" id="cd15904">
    <property type="entry name" value="TSPO_MBR"/>
    <property type="match status" value="1"/>
</dbReference>
<evidence type="ECO:0000313" key="3">
    <source>
        <dbReference type="Proteomes" id="UP000812270"/>
    </source>
</evidence>
<dbReference type="Proteomes" id="UP000812270">
    <property type="component" value="Unassembled WGS sequence"/>
</dbReference>
<dbReference type="Pfam" id="PF03073">
    <property type="entry name" value="TspO_MBR"/>
    <property type="match status" value="1"/>
</dbReference>
<protein>
    <submittedName>
        <fullName evidence="2">Tryptophan-rich sensory protein</fullName>
    </submittedName>
</protein>
<organism evidence="2 3">
    <name type="scientific">Pinibacter aurantiacus</name>
    <dbReference type="NCBI Taxonomy" id="2851599"/>
    <lineage>
        <taxon>Bacteria</taxon>
        <taxon>Pseudomonadati</taxon>
        <taxon>Bacteroidota</taxon>
        <taxon>Chitinophagia</taxon>
        <taxon>Chitinophagales</taxon>
        <taxon>Chitinophagaceae</taxon>
        <taxon>Pinibacter</taxon>
    </lineage>
</organism>
<feature type="transmembrane region" description="Helical" evidence="1">
    <location>
        <begin position="110"/>
        <end position="130"/>
    </location>
</feature>
<keyword evidence="3" id="KW-1185">Reference proteome</keyword>
<keyword evidence="1" id="KW-0812">Transmembrane</keyword>
<dbReference type="RefSeq" id="WP_217789344.1">
    <property type="nucleotide sequence ID" value="NZ_JAHSPG010000001.1"/>
</dbReference>
<sequence>MRTAKIKLKWWQLALLSVAVSILGKIAGGKSSEDEETIYREKFNQAPWAPPAWLFGPAWTINNFFLLWALQDLINSEDSLYKKSLLWLQLPIWAIFFTFNYIYFNKRSTVLAAVWTKADSVLAIISFILAMKKDRKFSWNYAPLAAWTTFASTVADYQALKNPDPFMKTKALL</sequence>
<dbReference type="AlphaFoldDB" id="A0A9E2S6V1"/>
<reference evidence="2" key="1">
    <citation type="submission" date="2021-06" db="EMBL/GenBank/DDBJ databases">
        <authorList>
            <person name="Huq M.A."/>
        </authorList>
    </citation>
    <scope>NUCLEOTIDE SEQUENCE</scope>
    <source>
        <strain evidence="2">MAH-26</strain>
    </source>
</reference>
<name>A0A9E2S6V1_9BACT</name>
<gene>
    <name evidence="2" type="ORF">KTO63_01475</name>
</gene>
<keyword evidence="1" id="KW-1133">Transmembrane helix</keyword>
<dbReference type="EMBL" id="JAHSPG010000001">
    <property type="protein sequence ID" value="MBV4355799.1"/>
    <property type="molecule type" value="Genomic_DNA"/>
</dbReference>
<dbReference type="InterPro" id="IPR004307">
    <property type="entry name" value="TspO_MBR"/>
</dbReference>
<feature type="transmembrane region" description="Helical" evidence="1">
    <location>
        <begin position="52"/>
        <end position="73"/>
    </location>
</feature>
<evidence type="ECO:0000256" key="1">
    <source>
        <dbReference type="SAM" id="Phobius"/>
    </source>
</evidence>
<dbReference type="GO" id="GO:0016020">
    <property type="term" value="C:membrane"/>
    <property type="evidence" value="ECO:0007669"/>
    <property type="project" value="InterPro"/>
</dbReference>
<comment type="caution">
    <text evidence="2">The sequence shown here is derived from an EMBL/GenBank/DDBJ whole genome shotgun (WGS) entry which is preliminary data.</text>
</comment>
<accession>A0A9E2S6V1</accession>
<evidence type="ECO:0000313" key="2">
    <source>
        <dbReference type="EMBL" id="MBV4355799.1"/>
    </source>
</evidence>
<keyword evidence="1" id="KW-0472">Membrane</keyword>
<proteinExistence type="predicted"/>
<feature type="transmembrane region" description="Helical" evidence="1">
    <location>
        <begin position="85"/>
        <end position="104"/>
    </location>
</feature>